<dbReference type="InterPro" id="IPR050188">
    <property type="entry name" value="RluA_PseudoU_synthase"/>
</dbReference>
<reference evidence="3" key="1">
    <citation type="journal article" date="2019" name="Int. J. Syst. Evol. Microbiol.">
        <title>The Global Catalogue of Microorganisms (GCM) 10K type strain sequencing project: providing services to taxonomists for standard genome sequencing and annotation.</title>
        <authorList>
            <consortium name="The Broad Institute Genomics Platform"/>
            <consortium name="The Broad Institute Genome Sequencing Center for Infectious Disease"/>
            <person name="Wu L."/>
            <person name="Ma J."/>
        </authorList>
    </citation>
    <scope>NUCLEOTIDE SEQUENCE [LARGE SCALE GENOMIC DNA]</scope>
    <source>
        <strain evidence="3">JCM 31890</strain>
    </source>
</reference>
<dbReference type="InterPro" id="IPR006224">
    <property type="entry name" value="PsdUridine_synth_RluA-like_CS"/>
</dbReference>
<dbReference type="Pfam" id="PF00849">
    <property type="entry name" value="PseudoU_synth_2"/>
    <property type="match status" value="1"/>
</dbReference>
<gene>
    <name evidence="2" type="primary">rluA</name>
    <name evidence="2" type="ORF">GCM10023090_11830</name>
</gene>
<dbReference type="PANTHER" id="PTHR21600">
    <property type="entry name" value="MITOCHONDRIAL RNA PSEUDOURIDINE SYNTHASE"/>
    <property type="match status" value="1"/>
</dbReference>
<keyword evidence="3" id="KW-1185">Reference proteome</keyword>
<name>A0ABP8L382_9BURK</name>
<dbReference type="Gene3D" id="3.30.2350.10">
    <property type="entry name" value="Pseudouridine synthase"/>
    <property type="match status" value="1"/>
</dbReference>
<organism evidence="2 3">
    <name type="scientific">Acidovorax lacteus</name>
    <dbReference type="NCBI Taxonomy" id="1924988"/>
    <lineage>
        <taxon>Bacteria</taxon>
        <taxon>Pseudomonadati</taxon>
        <taxon>Pseudomonadota</taxon>
        <taxon>Betaproteobacteria</taxon>
        <taxon>Burkholderiales</taxon>
        <taxon>Comamonadaceae</taxon>
        <taxon>Acidovorax</taxon>
    </lineage>
</organism>
<dbReference type="Proteomes" id="UP001501788">
    <property type="component" value="Unassembled WGS sequence"/>
</dbReference>
<evidence type="ECO:0000259" key="1">
    <source>
        <dbReference type="Pfam" id="PF00849"/>
    </source>
</evidence>
<proteinExistence type="predicted"/>
<evidence type="ECO:0000313" key="3">
    <source>
        <dbReference type="Proteomes" id="UP001501788"/>
    </source>
</evidence>
<dbReference type="EMBL" id="BAABEX010000007">
    <property type="protein sequence ID" value="GAA4421841.1"/>
    <property type="molecule type" value="Genomic_DNA"/>
</dbReference>
<evidence type="ECO:0000313" key="2">
    <source>
        <dbReference type="EMBL" id="GAA4421841.1"/>
    </source>
</evidence>
<dbReference type="PANTHER" id="PTHR21600:SF89">
    <property type="entry name" value="RIBOSOMAL LARGE SUBUNIT PSEUDOURIDINE SYNTHASE A"/>
    <property type="match status" value="1"/>
</dbReference>
<dbReference type="InterPro" id="IPR006145">
    <property type="entry name" value="PsdUridine_synth_RsuA/RluA"/>
</dbReference>
<accession>A0ABP8L382</accession>
<feature type="domain" description="Pseudouridine synthase RsuA/RluA-like" evidence="1">
    <location>
        <begin position="18"/>
        <end position="172"/>
    </location>
</feature>
<protein>
    <submittedName>
        <fullName evidence="2">Bifunctional tRNA pseudouridine(32) synthase/23S rRNA pseudouridine(746) synthase RluA</fullName>
    </submittedName>
</protein>
<dbReference type="SUPFAM" id="SSF55120">
    <property type="entry name" value="Pseudouridine synthase"/>
    <property type="match status" value="1"/>
</dbReference>
<dbReference type="PROSITE" id="PS01129">
    <property type="entry name" value="PSI_RLU"/>
    <property type="match status" value="1"/>
</dbReference>
<comment type="caution">
    <text evidence="2">The sequence shown here is derived from an EMBL/GenBank/DDBJ whole genome shotgun (WGS) entry which is preliminary data.</text>
</comment>
<sequence>MAEPLPMPDVECLHADAHLLVLHKPAGLLCVPGRGPDKQDCLSARAQQRWPDALVVHRLDQGTSGLVLMARSPTVQRALGDAFATRQIDKRYHAVVRGQPVAPEGDGGWGLIDLPLIADWPRRPLQKVCWEHGKPSQTRWRVLRPDAATGGTLLELQPLTGRSHQLRLHLASIGHPILGDALYADPASQAAAPRLLLHATALRYVHPVTGQALHIVQPPAFAPDVRPTVSVEAVTDASIA</sequence>
<dbReference type="CDD" id="cd02869">
    <property type="entry name" value="PseudoU_synth_RluA_like"/>
    <property type="match status" value="1"/>
</dbReference>
<dbReference type="InterPro" id="IPR020103">
    <property type="entry name" value="PsdUridine_synth_cat_dom_sf"/>
</dbReference>